<evidence type="ECO:0000256" key="5">
    <source>
        <dbReference type="SAM" id="MobiDB-lite"/>
    </source>
</evidence>
<gene>
    <name evidence="8" type="ORF">SI7747_12015611</name>
</gene>
<dbReference type="PANTHER" id="PTHR31234:SF65">
    <property type="entry name" value="LATE EMBRYOGENESIS ABUNDANT PROTEIN, LEA_2 SUBGROUP"/>
    <property type="match status" value="1"/>
</dbReference>
<keyword evidence="3 6" id="KW-1133">Transmembrane helix</keyword>
<feature type="domain" description="Late embryogenesis abundant protein LEA-2 subgroup" evidence="7">
    <location>
        <begin position="106"/>
        <end position="197"/>
    </location>
</feature>
<comment type="subcellular location">
    <subcellularLocation>
        <location evidence="1">Membrane</location>
        <topology evidence="1">Single-pass membrane protein</topology>
    </subcellularLocation>
</comment>
<evidence type="ECO:0000313" key="9">
    <source>
        <dbReference type="Proteomes" id="UP001189122"/>
    </source>
</evidence>
<keyword evidence="4 6" id="KW-0472">Membrane</keyword>
<feature type="compositionally biased region" description="Basic and acidic residues" evidence="5">
    <location>
        <begin position="18"/>
        <end position="27"/>
    </location>
</feature>
<reference evidence="8 9" key="1">
    <citation type="submission" date="2019-12" db="EMBL/GenBank/DDBJ databases">
        <authorList>
            <person name="Scholz U."/>
            <person name="Mascher M."/>
            <person name="Fiebig A."/>
        </authorList>
    </citation>
    <scope>NUCLEOTIDE SEQUENCE</scope>
</reference>
<keyword evidence="9" id="KW-1185">Reference proteome</keyword>
<dbReference type="EMBL" id="CACRZD030000012">
    <property type="protein sequence ID" value="CAA6669216.1"/>
    <property type="molecule type" value="Genomic_DNA"/>
</dbReference>
<dbReference type="Gene3D" id="2.60.40.1820">
    <property type="match status" value="1"/>
</dbReference>
<dbReference type="PANTHER" id="PTHR31234">
    <property type="entry name" value="LATE EMBRYOGENESIS ABUNDANT (LEA) HYDROXYPROLINE-RICH GLYCOPROTEIN FAMILY"/>
    <property type="match status" value="1"/>
</dbReference>
<dbReference type="Pfam" id="PF03168">
    <property type="entry name" value="LEA_2"/>
    <property type="match status" value="1"/>
</dbReference>
<feature type="region of interest" description="Disordered" evidence="5">
    <location>
        <begin position="1"/>
        <end position="32"/>
    </location>
</feature>
<dbReference type="GO" id="GO:0098542">
    <property type="term" value="P:defense response to other organism"/>
    <property type="evidence" value="ECO:0007669"/>
    <property type="project" value="InterPro"/>
</dbReference>
<evidence type="ECO:0000256" key="4">
    <source>
        <dbReference type="ARBA" id="ARBA00023136"/>
    </source>
</evidence>
<sequence length="292" mass="31520">MKESGEAFTKTETGDATVKGEKEEEAVRTQQQQRQRRRRRRLAWACGLFLLLLVILGTVALVLALVVFKIREPTATLNSVTLKRIASQLSLASFTLQLNLTLHLDLLIHNPNRASFSYGSGDTAVLYRGISVGQGNVQPGRIPARGDAHLAVNLTVDAARFAGDLPGLTQDLIAGRLELDTSTRIPGRVSFLGFIKRRALVLSGCEFVIGVCPSRRSSSSSAARRPSSERTSAMAQSLSSLLYRVESGLPLPSPLITSRLSSDFIYVVDNKTPRIAGKKKLSGMGGGGGLIY</sequence>
<dbReference type="InterPro" id="IPR004864">
    <property type="entry name" value="LEA_2"/>
</dbReference>
<name>A0A7I8JGF0_SPIIN</name>
<dbReference type="InterPro" id="IPR044839">
    <property type="entry name" value="NDR1-like"/>
</dbReference>
<organism evidence="8">
    <name type="scientific">Spirodela intermedia</name>
    <name type="common">Intermediate duckweed</name>
    <dbReference type="NCBI Taxonomy" id="51605"/>
    <lineage>
        <taxon>Eukaryota</taxon>
        <taxon>Viridiplantae</taxon>
        <taxon>Streptophyta</taxon>
        <taxon>Embryophyta</taxon>
        <taxon>Tracheophyta</taxon>
        <taxon>Spermatophyta</taxon>
        <taxon>Magnoliopsida</taxon>
        <taxon>Liliopsida</taxon>
        <taxon>Araceae</taxon>
        <taxon>Lemnoideae</taxon>
        <taxon>Spirodela</taxon>
    </lineage>
</organism>
<protein>
    <recommendedName>
        <fullName evidence="7">Late embryogenesis abundant protein LEA-2 subgroup domain-containing protein</fullName>
    </recommendedName>
</protein>
<evidence type="ECO:0000256" key="6">
    <source>
        <dbReference type="SAM" id="Phobius"/>
    </source>
</evidence>
<proteinExistence type="predicted"/>
<feature type="transmembrane region" description="Helical" evidence="6">
    <location>
        <begin position="42"/>
        <end position="68"/>
    </location>
</feature>
<evidence type="ECO:0000256" key="1">
    <source>
        <dbReference type="ARBA" id="ARBA00004167"/>
    </source>
</evidence>
<evidence type="ECO:0000256" key="3">
    <source>
        <dbReference type="ARBA" id="ARBA00022989"/>
    </source>
</evidence>
<accession>A0A7I8JGF0</accession>
<dbReference type="Proteomes" id="UP001189122">
    <property type="component" value="Unassembled WGS sequence"/>
</dbReference>
<dbReference type="GO" id="GO:0016020">
    <property type="term" value="C:membrane"/>
    <property type="evidence" value="ECO:0007669"/>
    <property type="project" value="UniProtKB-SubCell"/>
</dbReference>
<dbReference type="SUPFAM" id="SSF117070">
    <property type="entry name" value="LEA14-like"/>
    <property type="match status" value="1"/>
</dbReference>
<evidence type="ECO:0000313" key="8">
    <source>
        <dbReference type="EMBL" id="CAA2629973.1"/>
    </source>
</evidence>
<evidence type="ECO:0000259" key="7">
    <source>
        <dbReference type="Pfam" id="PF03168"/>
    </source>
</evidence>
<dbReference type="EMBL" id="LR743599">
    <property type="protein sequence ID" value="CAA2629973.1"/>
    <property type="molecule type" value="Genomic_DNA"/>
</dbReference>
<keyword evidence="2 6" id="KW-0812">Transmembrane</keyword>
<evidence type="ECO:0000256" key="2">
    <source>
        <dbReference type="ARBA" id="ARBA00022692"/>
    </source>
</evidence>
<dbReference type="AlphaFoldDB" id="A0A7I8JGF0"/>